<keyword evidence="1" id="KW-0472">Membrane</keyword>
<feature type="transmembrane region" description="Helical" evidence="1">
    <location>
        <begin position="6"/>
        <end position="26"/>
    </location>
</feature>
<dbReference type="RefSeq" id="XP_017668658.1">
    <property type="nucleotide sequence ID" value="XM_017813169.1"/>
</dbReference>
<reference evidence="3" key="1">
    <citation type="submission" date="2025-08" db="UniProtKB">
        <authorList>
            <consortium name="RefSeq"/>
        </authorList>
    </citation>
    <scope>IDENTIFICATION</scope>
</reference>
<accession>A0A6J0H233</accession>
<protein>
    <submittedName>
        <fullName evidence="3">Uncharacterized protein LOC108496459</fullName>
    </submittedName>
</protein>
<evidence type="ECO:0000313" key="3">
    <source>
        <dbReference type="RefSeq" id="XP_017668658.1"/>
    </source>
</evidence>
<proteinExistence type="predicted"/>
<sequence length="212" mass="23131">MCQLRSTTIFGVVILGLVPLCGMIPLREWMSQPGENLWVTLAKATGTDTLCLSLASAGSPFRTCLVGIPITPVEWNSFVSQTHNKGTIPLNFPNLAQTIAALNFIDIPFQEIDLLGSLPTTACVIFHRYTQPILFTPHNVTANKQLYRGTTSPWCNNSVVTTIPTEHVPRNMRLPNGYFLLCGDGAWPGVRAYPEGGPCTVGKLALFNPAKF</sequence>
<dbReference type="GeneID" id="108496459"/>
<keyword evidence="1" id="KW-1133">Transmembrane helix</keyword>
<evidence type="ECO:0000256" key="1">
    <source>
        <dbReference type="SAM" id="Phobius"/>
    </source>
</evidence>
<organism evidence="2 3">
    <name type="scientific">Lepidothrix coronata</name>
    <name type="common">blue-crowned manakin</name>
    <dbReference type="NCBI Taxonomy" id="321398"/>
    <lineage>
        <taxon>Eukaryota</taxon>
        <taxon>Metazoa</taxon>
        <taxon>Chordata</taxon>
        <taxon>Craniata</taxon>
        <taxon>Vertebrata</taxon>
        <taxon>Euteleostomi</taxon>
        <taxon>Archelosauria</taxon>
        <taxon>Archosauria</taxon>
        <taxon>Dinosauria</taxon>
        <taxon>Saurischia</taxon>
        <taxon>Theropoda</taxon>
        <taxon>Coelurosauria</taxon>
        <taxon>Aves</taxon>
        <taxon>Neognathae</taxon>
        <taxon>Neoaves</taxon>
        <taxon>Telluraves</taxon>
        <taxon>Australaves</taxon>
        <taxon>Passeriformes</taxon>
        <taxon>Pipridae</taxon>
        <taxon>Lepidothrix</taxon>
    </lineage>
</organism>
<name>A0A6J0H233_9PASS</name>
<keyword evidence="1" id="KW-0812">Transmembrane</keyword>
<evidence type="ECO:0000313" key="2">
    <source>
        <dbReference type="Proteomes" id="UP000504624"/>
    </source>
</evidence>
<keyword evidence="2" id="KW-1185">Reference proteome</keyword>
<dbReference type="Proteomes" id="UP000504624">
    <property type="component" value="Unplaced"/>
</dbReference>
<gene>
    <name evidence="3" type="primary">LOC108496459</name>
</gene>
<dbReference type="AlphaFoldDB" id="A0A6J0H233"/>